<protein>
    <recommendedName>
        <fullName evidence="3">Ferredoxin subunit of nitrite reductase or a ring-hydroxylating dioxygenase</fullName>
    </recommendedName>
</protein>
<dbReference type="RefSeq" id="WP_140989076.1">
    <property type="nucleotide sequence ID" value="NZ_VHIQ01000002.1"/>
</dbReference>
<dbReference type="OrthoDB" id="1201186at2"/>
<organism evidence="1 2">
    <name type="scientific">Paucihalobacter ruber</name>
    <dbReference type="NCBI Taxonomy" id="2567861"/>
    <lineage>
        <taxon>Bacteria</taxon>
        <taxon>Pseudomonadati</taxon>
        <taxon>Bacteroidota</taxon>
        <taxon>Flavobacteriia</taxon>
        <taxon>Flavobacteriales</taxon>
        <taxon>Flavobacteriaceae</taxon>
        <taxon>Paucihalobacter</taxon>
    </lineage>
</organism>
<accession>A0A506PLB1</accession>
<evidence type="ECO:0000313" key="1">
    <source>
        <dbReference type="EMBL" id="TPV34653.1"/>
    </source>
</evidence>
<keyword evidence="2" id="KW-1185">Reference proteome</keyword>
<evidence type="ECO:0008006" key="3">
    <source>
        <dbReference type="Google" id="ProtNLM"/>
    </source>
</evidence>
<dbReference type="EMBL" id="VHIQ01000002">
    <property type="protein sequence ID" value="TPV34653.1"/>
    <property type="molecule type" value="Genomic_DNA"/>
</dbReference>
<dbReference type="AlphaFoldDB" id="A0A506PLB1"/>
<dbReference type="PROSITE" id="PS51257">
    <property type="entry name" value="PROKAR_LIPOPROTEIN"/>
    <property type="match status" value="1"/>
</dbReference>
<gene>
    <name evidence="1" type="ORF">FJ651_03745</name>
</gene>
<proteinExistence type="predicted"/>
<reference evidence="1 2" key="1">
    <citation type="submission" date="2019-06" db="EMBL/GenBank/DDBJ databases">
        <title>Flavobacteriaceae Paucihalobacterium erythroidium CWB-1, complete genome.</title>
        <authorList>
            <person name="Wu S."/>
        </authorList>
    </citation>
    <scope>NUCLEOTIDE SEQUENCE [LARGE SCALE GENOMIC DNA]</scope>
    <source>
        <strain evidence="1 2">CWB-1</strain>
    </source>
</reference>
<sequence length="142" mass="15335">MKRFLVLIFSIFLLGCSNNDRINNCNLLLNIGVNVTINLNLPQFSPLQFISNSVYIPNQGNGGLIVINVGTGLRAWDASDPNVPPSQCSVLQIDGSEAVSSCPEANRYSLFTGQPLGATDLQCGLKEYRVSQAGNNSFLITN</sequence>
<name>A0A506PLB1_9FLAO</name>
<evidence type="ECO:0000313" key="2">
    <source>
        <dbReference type="Proteomes" id="UP000317332"/>
    </source>
</evidence>
<comment type="caution">
    <text evidence="1">The sequence shown here is derived from an EMBL/GenBank/DDBJ whole genome shotgun (WGS) entry which is preliminary data.</text>
</comment>
<dbReference type="Proteomes" id="UP000317332">
    <property type="component" value="Unassembled WGS sequence"/>
</dbReference>